<proteinExistence type="predicted"/>
<gene>
    <name evidence="1" type="ORF">PPACK8108_LOCUS22222</name>
</gene>
<dbReference type="Proteomes" id="UP001153365">
    <property type="component" value="Unassembled WGS sequence"/>
</dbReference>
<organism evidence="1 2">
    <name type="scientific">Phakopsora pachyrhizi</name>
    <name type="common">Asian soybean rust disease fungus</name>
    <dbReference type="NCBI Taxonomy" id="170000"/>
    <lineage>
        <taxon>Eukaryota</taxon>
        <taxon>Fungi</taxon>
        <taxon>Dikarya</taxon>
        <taxon>Basidiomycota</taxon>
        <taxon>Pucciniomycotina</taxon>
        <taxon>Pucciniomycetes</taxon>
        <taxon>Pucciniales</taxon>
        <taxon>Phakopsoraceae</taxon>
        <taxon>Phakopsora</taxon>
    </lineage>
</organism>
<protein>
    <submittedName>
        <fullName evidence="1">Uncharacterized protein</fullName>
    </submittedName>
</protein>
<dbReference type="AlphaFoldDB" id="A0AAV0BMP0"/>
<reference evidence="1" key="1">
    <citation type="submission" date="2022-06" db="EMBL/GenBank/DDBJ databases">
        <authorList>
            <consortium name="SYNGENTA / RWTH Aachen University"/>
        </authorList>
    </citation>
    <scope>NUCLEOTIDE SEQUENCE</scope>
</reference>
<name>A0AAV0BMP0_PHAPC</name>
<evidence type="ECO:0000313" key="1">
    <source>
        <dbReference type="EMBL" id="CAH7687444.1"/>
    </source>
</evidence>
<comment type="caution">
    <text evidence="1">The sequence shown here is derived from an EMBL/GenBank/DDBJ whole genome shotgun (WGS) entry which is preliminary data.</text>
</comment>
<accession>A0AAV0BMP0</accession>
<evidence type="ECO:0000313" key="2">
    <source>
        <dbReference type="Proteomes" id="UP001153365"/>
    </source>
</evidence>
<sequence>MLHDAVVGPNQITCIPGAPRSISLGITLPALNRQVTLKSGDQIWDAEDSSNSSEVYNGILEVYPYIPAKDQRNRCPKNGSEPSQNDNGICKLAEEPNPAYWGATKDFPEELNKSLHTNDVLIMELLKVIKRLEKDLEPLIWESESMRKRILQDQEVGEKTFKQNKEIRVISLEGVLRLSTNLSSRDSKEKGVGFVTEGVIESTYNLPHHLIQELQDPAIQVTLSKCNDQTI</sequence>
<dbReference type="EMBL" id="CALTRL010005871">
    <property type="protein sequence ID" value="CAH7687444.1"/>
    <property type="molecule type" value="Genomic_DNA"/>
</dbReference>
<keyword evidence="2" id="KW-1185">Reference proteome</keyword>